<dbReference type="EMBL" id="CP026309">
    <property type="protein sequence ID" value="AUV81115.1"/>
    <property type="molecule type" value="Genomic_DNA"/>
</dbReference>
<feature type="transmembrane region" description="Helical" evidence="1">
    <location>
        <begin position="9"/>
        <end position="28"/>
    </location>
</feature>
<evidence type="ECO:0000313" key="4">
    <source>
        <dbReference type="Proteomes" id="UP000236584"/>
    </source>
</evidence>
<keyword evidence="1" id="KW-0812">Transmembrane</keyword>
<dbReference type="Pfam" id="PF23996">
    <property type="entry name" value="DUF7314"/>
    <property type="match status" value="1"/>
</dbReference>
<evidence type="ECO:0000259" key="2">
    <source>
        <dbReference type="Pfam" id="PF23996"/>
    </source>
</evidence>
<sequence>MADEFIKGLGIFTGGGLAWLTLASWYRTPGFESTQQLVAPITVSGDNLFNALGIVLMDVFFWFTLIGALTFWVLIPGTRELRKAIENRRTE</sequence>
<proteinExistence type="predicted"/>
<dbReference type="RefSeq" id="WP_103424803.1">
    <property type="nucleotide sequence ID" value="NZ_CP026309.1"/>
</dbReference>
<feature type="domain" description="DUF7314" evidence="2">
    <location>
        <begin position="1"/>
        <end position="88"/>
    </location>
</feature>
<dbReference type="GeneID" id="35591446"/>
<protein>
    <recommendedName>
        <fullName evidence="2">DUF7314 domain-containing protein</fullName>
    </recommendedName>
</protein>
<keyword evidence="1" id="KW-0472">Membrane</keyword>
<feature type="transmembrane region" description="Helical" evidence="1">
    <location>
        <begin position="48"/>
        <end position="75"/>
    </location>
</feature>
<evidence type="ECO:0000313" key="3">
    <source>
        <dbReference type="EMBL" id="AUV81115.1"/>
    </source>
</evidence>
<gene>
    <name evidence="3" type="ORF">C2R22_05110</name>
</gene>
<dbReference type="KEGG" id="srub:C2R22_05110"/>
<dbReference type="OrthoDB" id="209648at2157"/>
<dbReference type="Proteomes" id="UP000236584">
    <property type="component" value="Chromosome"/>
</dbReference>
<keyword evidence="4" id="KW-1185">Reference proteome</keyword>
<keyword evidence="1" id="KW-1133">Transmembrane helix</keyword>
<evidence type="ECO:0000256" key="1">
    <source>
        <dbReference type="SAM" id="Phobius"/>
    </source>
</evidence>
<organism evidence="3 4">
    <name type="scientific">Salinigranum rubrum</name>
    <dbReference type="NCBI Taxonomy" id="755307"/>
    <lineage>
        <taxon>Archaea</taxon>
        <taxon>Methanobacteriati</taxon>
        <taxon>Methanobacteriota</taxon>
        <taxon>Stenosarchaea group</taxon>
        <taxon>Halobacteria</taxon>
        <taxon>Halobacteriales</taxon>
        <taxon>Haloferacaceae</taxon>
        <taxon>Salinigranum</taxon>
    </lineage>
</organism>
<name>A0A2I8VGR5_9EURY</name>
<accession>A0A2I8VGR5</accession>
<reference evidence="3 4" key="1">
    <citation type="submission" date="2018-01" db="EMBL/GenBank/DDBJ databases">
        <title>Complete genome sequence of Salinigranum rubrum GX10T, an extremely halophilic archaeon isolated from a marine solar saltern.</title>
        <authorList>
            <person name="Han S."/>
        </authorList>
    </citation>
    <scope>NUCLEOTIDE SEQUENCE [LARGE SCALE GENOMIC DNA]</scope>
    <source>
        <strain evidence="3 4">GX10</strain>
    </source>
</reference>
<dbReference type="AlphaFoldDB" id="A0A2I8VGR5"/>
<dbReference type="InterPro" id="IPR055738">
    <property type="entry name" value="DUF7314"/>
</dbReference>